<comment type="caution">
    <text evidence="1">The sequence shown here is derived from an EMBL/GenBank/DDBJ whole genome shotgun (WGS) entry which is preliminary data.</text>
</comment>
<dbReference type="GeneID" id="83219101"/>
<sequence length="186" mass="21161">MGCTKISSVSSKMSRRCWIMIQPSAAMQCFHFPQMGGWAAHVTDGVPPNALGCVSIQVYSKYKFGLHDEYKITNTVMMAYGKFHGDNPNVWMNALQDIRDANFSEYQNDSVSSIEQALHWAFQMFHYFGEEQSAEDPRIRPHPPVHGSMELPSNFLMTKGDEPLQQVNDYPRDSSSLLQKHIDIII</sequence>
<name>A0AAD7XQ75_9FUNG</name>
<organism evidence="1 2">
    <name type="scientific">Lichtheimia ornata</name>
    <dbReference type="NCBI Taxonomy" id="688661"/>
    <lineage>
        <taxon>Eukaryota</taxon>
        <taxon>Fungi</taxon>
        <taxon>Fungi incertae sedis</taxon>
        <taxon>Mucoromycota</taxon>
        <taxon>Mucoromycotina</taxon>
        <taxon>Mucoromycetes</taxon>
        <taxon>Mucorales</taxon>
        <taxon>Lichtheimiaceae</taxon>
        <taxon>Lichtheimia</taxon>
    </lineage>
</organism>
<evidence type="ECO:0000313" key="2">
    <source>
        <dbReference type="Proteomes" id="UP001234581"/>
    </source>
</evidence>
<dbReference type="EMBL" id="JARTCD010000098">
    <property type="protein sequence ID" value="KAJ8652624.1"/>
    <property type="molecule type" value="Genomic_DNA"/>
</dbReference>
<proteinExistence type="predicted"/>
<dbReference type="AlphaFoldDB" id="A0AAD7XQ75"/>
<accession>A0AAD7XQ75</accession>
<keyword evidence="2" id="KW-1185">Reference proteome</keyword>
<reference evidence="1 2" key="1">
    <citation type="submission" date="2023-03" db="EMBL/GenBank/DDBJ databases">
        <title>Genome sequence of Lichtheimia ornata CBS 291.66.</title>
        <authorList>
            <person name="Mohabir J.T."/>
            <person name="Shea T.P."/>
            <person name="Kurbessoian T."/>
            <person name="Berby B."/>
            <person name="Fontaine J."/>
            <person name="Livny J."/>
            <person name="Gnirke A."/>
            <person name="Stajich J.E."/>
            <person name="Cuomo C.A."/>
        </authorList>
    </citation>
    <scope>NUCLEOTIDE SEQUENCE [LARGE SCALE GENOMIC DNA]</scope>
    <source>
        <strain evidence="1">CBS 291.66</strain>
    </source>
</reference>
<evidence type="ECO:0000313" key="1">
    <source>
        <dbReference type="EMBL" id="KAJ8652624.1"/>
    </source>
</evidence>
<protein>
    <submittedName>
        <fullName evidence="1">Uncharacterized protein</fullName>
    </submittedName>
</protein>
<dbReference type="Proteomes" id="UP001234581">
    <property type="component" value="Unassembled WGS sequence"/>
</dbReference>
<dbReference type="RefSeq" id="XP_058337538.1">
    <property type="nucleotide sequence ID" value="XM_058491665.1"/>
</dbReference>
<gene>
    <name evidence="1" type="ORF">O0I10_011702</name>
</gene>